<evidence type="ECO:0000256" key="1">
    <source>
        <dbReference type="ARBA" id="ARBA00004141"/>
    </source>
</evidence>
<organism evidence="8 9">
    <name type="scientific">Olsenella absiana</name>
    <dbReference type="NCBI Taxonomy" id="3115222"/>
    <lineage>
        <taxon>Bacteria</taxon>
        <taxon>Bacillati</taxon>
        <taxon>Actinomycetota</taxon>
        <taxon>Coriobacteriia</taxon>
        <taxon>Coriobacteriales</taxon>
        <taxon>Atopobiaceae</taxon>
        <taxon>Olsenella</taxon>
    </lineage>
</organism>
<keyword evidence="3 5" id="KW-1133">Transmembrane helix</keyword>
<dbReference type="Pfam" id="PF00535">
    <property type="entry name" value="Glycos_transf_2"/>
    <property type="match status" value="1"/>
</dbReference>
<dbReference type="CDD" id="cd04179">
    <property type="entry name" value="DPM_DPG-synthase_like"/>
    <property type="match status" value="1"/>
</dbReference>
<dbReference type="InterPro" id="IPR029044">
    <property type="entry name" value="Nucleotide-diphossugar_trans"/>
</dbReference>
<feature type="transmembrane region" description="Helical" evidence="5">
    <location>
        <begin position="305"/>
        <end position="327"/>
    </location>
</feature>
<dbReference type="EMBL" id="JAZGJQ010000012">
    <property type="protein sequence ID" value="MEE6148079.1"/>
    <property type="molecule type" value="Genomic_DNA"/>
</dbReference>
<evidence type="ECO:0000256" key="5">
    <source>
        <dbReference type="SAM" id="Phobius"/>
    </source>
</evidence>
<gene>
    <name evidence="8" type="ORF">VXJ25_08815</name>
</gene>
<protein>
    <submittedName>
        <fullName evidence="8">Bifunctional glycosyltransferase family 2/GtrA family protein</fullName>
    </submittedName>
</protein>
<keyword evidence="4 5" id="KW-0472">Membrane</keyword>
<dbReference type="SUPFAM" id="SSF53448">
    <property type="entry name" value="Nucleotide-diphospho-sugar transferases"/>
    <property type="match status" value="1"/>
</dbReference>
<evidence type="ECO:0000256" key="2">
    <source>
        <dbReference type="ARBA" id="ARBA00022692"/>
    </source>
</evidence>
<keyword evidence="2 5" id="KW-0812">Transmembrane</keyword>
<evidence type="ECO:0000259" key="7">
    <source>
        <dbReference type="Pfam" id="PF04138"/>
    </source>
</evidence>
<comment type="subcellular location">
    <subcellularLocation>
        <location evidence="1">Membrane</location>
        <topology evidence="1">Multi-pass membrane protein</topology>
    </subcellularLocation>
</comment>
<comment type="caution">
    <text evidence="8">The sequence shown here is derived from an EMBL/GenBank/DDBJ whole genome shotgun (WGS) entry which is preliminary data.</text>
</comment>
<evidence type="ECO:0000256" key="4">
    <source>
        <dbReference type="ARBA" id="ARBA00023136"/>
    </source>
</evidence>
<dbReference type="InterPro" id="IPR001173">
    <property type="entry name" value="Glyco_trans_2-like"/>
</dbReference>
<dbReference type="Pfam" id="PF04138">
    <property type="entry name" value="GtrA_DPMS_TM"/>
    <property type="match status" value="1"/>
</dbReference>
<dbReference type="Proteomes" id="UP001332931">
    <property type="component" value="Unassembled WGS sequence"/>
</dbReference>
<evidence type="ECO:0000313" key="9">
    <source>
        <dbReference type="Proteomes" id="UP001332931"/>
    </source>
</evidence>
<feature type="transmembrane region" description="Helical" evidence="5">
    <location>
        <begin position="272"/>
        <end position="289"/>
    </location>
</feature>
<keyword evidence="9" id="KW-1185">Reference proteome</keyword>
<evidence type="ECO:0000256" key="3">
    <source>
        <dbReference type="ARBA" id="ARBA00022989"/>
    </source>
</evidence>
<dbReference type="PANTHER" id="PTHR10859:SF114">
    <property type="entry name" value="DOLICHOL-PHOSPHATE MANNOSYLTRANSFERASE"/>
    <property type="match status" value="1"/>
</dbReference>
<name>A0ABU7RCD6_9ACTN</name>
<feature type="domain" description="Glycosyltransferase 2-like" evidence="6">
    <location>
        <begin position="13"/>
        <end position="150"/>
    </location>
</feature>
<accession>A0ABU7RCD6</accession>
<reference evidence="8 9" key="1">
    <citation type="submission" date="2024-01" db="EMBL/GenBank/DDBJ databases">
        <title>Description of Olsenella sp. nov., isolated from pig feces.</title>
        <authorList>
            <person name="Chang Y.-H."/>
        </authorList>
    </citation>
    <scope>NUCLEOTIDE SEQUENCE [LARGE SCALE GENOMIC DNA]</scope>
    <source>
        <strain evidence="8 9">YH-ols2223</strain>
    </source>
</reference>
<sequence length="364" mass="39546">MSLPDSSGHAFCVVIPAYQPDERLVTLVGQLHGSGQGSDGAVGAGAGPSLPVVVVDDGSEGCDQVFSQVEACGVPIIHFERNRGKGAALKEGLRWAWRKGFSLAVTADSDGQHTRDAILGVAHCAEDNPGCLVLGVRDVRQMPRRSRLGNTLTRTLFGMLYNVHLTDTQTGLRGVPLDHIDQLLSLAGDRYEYEMNMLVHAGALFSGIREVPIPTVYFENNSGSHFSAIRDGARVYRVLFSSMPKFLVVSLTSFVIDYSLFSAFFYGGGFSTVAATFFARAISATYNYLMNRHWAFDNPGKHYTFWRYVVLSAALVTVNSALMHLLVDVLGGPALVMKVLVECLLYVVSFTVQNNMALGSHGKD</sequence>
<proteinExistence type="predicted"/>
<evidence type="ECO:0000313" key="8">
    <source>
        <dbReference type="EMBL" id="MEE6148079.1"/>
    </source>
</evidence>
<feature type="domain" description="GtrA/DPMS transmembrane" evidence="7">
    <location>
        <begin position="245"/>
        <end position="354"/>
    </location>
</feature>
<dbReference type="InterPro" id="IPR007267">
    <property type="entry name" value="GtrA_DPMS_TM"/>
</dbReference>
<dbReference type="RefSeq" id="WP_330958846.1">
    <property type="nucleotide sequence ID" value="NZ_JAZGJQ010000012.1"/>
</dbReference>
<dbReference type="PANTHER" id="PTHR10859">
    <property type="entry name" value="GLYCOSYL TRANSFERASE"/>
    <property type="match status" value="1"/>
</dbReference>
<evidence type="ECO:0000259" key="6">
    <source>
        <dbReference type="Pfam" id="PF00535"/>
    </source>
</evidence>
<dbReference type="Gene3D" id="3.90.550.10">
    <property type="entry name" value="Spore Coat Polysaccharide Biosynthesis Protein SpsA, Chain A"/>
    <property type="match status" value="1"/>
</dbReference>